<reference evidence="9" key="1">
    <citation type="journal article" date="2019" name="Int. J. Syst. Evol. Microbiol.">
        <title>The Global Catalogue of Microorganisms (GCM) 10K type strain sequencing project: providing services to taxonomists for standard genome sequencing and annotation.</title>
        <authorList>
            <consortium name="The Broad Institute Genomics Platform"/>
            <consortium name="The Broad Institute Genome Sequencing Center for Infectious Disease"/>
            <person name="Wu L."/>
            <person name="Ma J."/>
        </authorList>
    </citation>
    <scope>NUCLEOTIDE SEQUENCE [LARGE SCALE GENOMIC DNA]</scope>
    <source>
        <strain evidence="9">JCM 11650</strain>
    </source>
</reference>
<organism evidence="8 9">
    <name type="scientific">Brachybacterium rhamnosum</name>
    <dbReference type="NCBI Taxonomy" id="173361"/>
    <lineage>
        <taxon>Bacteria</taxon>
        <taxon>Bacillati</taxon>
        <taxon>Actinomycetota</taxon>
        <taxon>Actinomycetes</taxon>
        <taxon>Micrococcales</taxon>
        <taxon>Dermabacteraceae</taxon>
        <taxon>Brachybacterium</taxon>
    </lineage>
</organism>
<keyword evidence="3 6" id="KW-1133">Transmembrane helix</keyword>
<dbReference type="RefSeq" id="WP_343904184.1">
    <property type="nucleotide sequence ID" value="NZ_BAAAIS010000002.1"/>
</dbReference>
<name>A0ABW4PXD2_9MICO</name>
<keyword evidence="4 6" id="KW-0472">Membrane</keyword>
<feature type="compositionally biased region" description="Gly residues" evidence="5">
    <location>
        <begin position="1"/>
        <end position="16"/>
    </location>
</feature>
<gene>
    <name evidence="8" type="ORF">ACFSDA_07720</name>
</gene>
<feature type="region of interest" description="Disordered" evidence="5">
    <location>
        <begin position="1"/>
        <end position="20"/>
    </location>
</feature>
<evidence type="ECO:0000256" key="4">
    <source>
        <dbReference type="ARBA" id="ARBA00023136"/>
    </source>
</evidence>
<evidence type="ECO:0000256" key="2">
    <source>
        <dbReference type="ARBA" id="ARBA00022692"/>
    </source>
</evidence>
<proteinExistence type="predicted"/>
<keyword evidence="2 6" id="KW-0812">Transmembrane</keyword>
<evidence type="ECO:0000256" key="6">
    <source>
        <dbReference type="SAM" id="Phobius"/>
    </source>
</evidence>
<sequence length="126" mass="12614">MTSGDSGRGVEGGAGSGAVFDPGLQPERTLLAWRRTCLSFAVGSLVAMRFALDALGPLAVVGGVLGAALSVLAYLLAATGYRRAHRSLTAQGALTRSGLPMLVATLAVLAIGALGAAFLLRSGFGI</sequence>
<feature type="transmembrane region" description="Helical" evidence="6">
    <location>
        <begin position="58"/>
        <end position="77"/>
    </location>
</feature>
<keyword evidence="9" id="KW-1185">Reference proteome</keyword>
<evidence type="ECO:0000256" key="5">
    <source>
        <dbReference type="SAM" id="MobiDB-lite"/>
    </source>
</evidence>
<accession>A0ABW4PXD2</accession>
<evidence type="ECO:0000313" key="8">
    <source>
        <dbReference type="EMBL" id="MFD1834964.1"/>
    </source>
</evidence>
<comment type="subcellular location">
    <subcellularLocation>
        <location evidence="1">Endomembrane system</location>
        <topology evidence="1">Multi-pass membrane protein</topology>
    </subcellularLocation>
</comment>
<dbReference type="EMBL" id="JBHUFL010000002">
    <property type="protein sequence ID" value="MFD1834964.1"/>
    <property type="molecule type" value="Genomic_DNA"/>
</dbReference>
<evidence type="ECO:0000256" key="3">
    <source>
        <dbReference type="ARBA" id="ARBA00022989"/>
    </source>
</evidence>
<feature type="transmembrane region" description="Helical" evidence="6">
    <location>
        <begin position="98"/>
        <end position="120"/>
    </location>
</feature>
<dbReference type="Pfam" id="PF02656">
    <property type="entry name" value="DUF202"/>
    <property type="match status" value="1"/>
</dbReference>
<dbReference type="InterPro" id="IPR003807">
    <property type="entry name" value="DUF202"/>
</dbReference>
<comment type="caution">
    <text evidence="8">The sequence shown here is derived from an EMBL/GenBank/DDBJ whole genome shotgun (WGS) entry which is preliminary data.</text>
</comment>
<evidence type="ECO:0000259" key="7">
    <source>
        <dbReference type="Pfam" id="PF02656"/>
    </source>
</evidence>
<dbReference type="Proteomes" id="UP001597280">
    <property type="component" value="Unassembled WGS sequence"/>
</dbReference>
<evidence type="ECO:0000256" key="1">
    <source>
        <dbReference type="ARBA" id="ARBA00004127"/>
    </source>
</evidence>
<protein>
    <submittedName>
        <fullName evidence="8">DUF202 domain-containing protein</fullName>
    </submittedName>
</protein>
<feature type="domain" description="DUF202" evidence="7">
    <location>
        <begin position="21"/>
        <end position="88"/>
    </location>
</feature>
<evidence type="ECO:0000313" key="9">
    <source>
        <dbReference type="Proteomes" id="UP001597280"/>
    </source>
</evidence>